<dbReference type="OMA" id="HAYRNIN"/>
<feature type="signal peptide" evidence="3">
    <location>
        <begin position="1"/>
        <end position="22"/>
    </location>
</feature>
<reference evidence="5" key="1">
    <citation type="journal article" date="2017" name="Nat. Microbiol.">
        <title>Global analysis of biosynthetic gene clusters reveals vast potential of secondary metabolite production in Penicillium species.</title>
        <authorList>
            <person name="Nielsen J.C."/>
            <person name="Grijseels S."/>
            <person name="Prigent S."/>
            <person name="Ji B."/>
            <person name="Dainat J."/>
            <person name="Nielsen K.F."/>
            <person name="Frisvad J.C."/>
            <person name="Workman M."/>
            <person name="Nielsen J."/>
        </authorList>
    </citation>
    <scope>NUCLEOTIDE SEQUENCE [LARGE SCALE GENOMIC DNA]</scope>
    <source>
        <strain evidence="5">IBT 13039</strain>
    </source>
</reference>
<protein>
    <recommendedName>
        <fullName evidence="6">Receptor L-domain domain-containing protein</fullName>
    </recommendedName>
</protein>
<evidence type="ECO:0000256" key="1">
    <source>
        <dbReference type="SAM" id="MobiDB-lite"/>
    </source>
</evidence>
<gene>
    <name evidence="4" type="ORF">PENNAL_c0036G04369</name>
</gene>
<dbReference type="AlphaFoldDB" id="A0A1V6Y5A1"/>
<keyword evidence="5" id="KW-1185">Reference proteome</keyword>
<accession>A0A1V6Y5A1</accession>
<keyword evidence="3" id="KW-0732">Signal</keyword>
<dbReference type="EMBL" id="MOOB01000036">
    <property type="protein sequence ID" value="OQE82535.1"/>
    <property type="molecule type" value="Genomic_DNA"/>
</dbReference>
<evidence type="ECO:0008006" key="6">
    <source>
        <dbReference type="Google" id="ProtNLM"/>
    </source>
</evidence>
<feature type="compositionally biased region" description="Pro residues" evidence="1">
    <location>
        <begin position="471"/>
        <end position="482"/>
    </location>
</feature>
<keyword evidence="2" id="KW-1133">Transmembrane helix</keyword>
<sequence>MILNMIALTALLVETSSIGADARECLTNETVPLYGAAHSLTLTSPNQLIPLDGCETLIGDIEIHRHFHGSLILNSVTNFTGRILVDSNANNDGLEAIEMLNLLSITDIRLYRAWGLRAIQMPRLVSIAWQLVFTQGPEDSWMDFSALKTVNIIDIAGTWANVSFPALERVGSYFRIFTDPSREIVADRTDSVNIDLPALTKVRDLIIVGHVRSLSTPKLEALGEPEYIAYPKEVNQGGLLVSANYTNLSGVFLPSLRQLHGRFALDGHMSIIDLYGIKYTDATITVNASSPVEIYSALEQAGEIYITGDIPVINFTNLARAEKLEIVSDSEVHCSMSLIHAYRNINYPDEPSFCDAVSLDLAGETVYTHTSSATPSLTPTPSFNPTHITPTPGGGKLSAGLQACIAVVAIVAGGLLIGGFIMKCRKKKHIKREDATNVTTGGLTAGTAAVYNADATGGLSEVLPRHSADEAPPPYSRPPPGK</sequence>
<dbReference type="STRING" id="60175.A0A1V6Y5A1"/>
<feature type="chain" id="PRO_5012890108" description="Receptor L-domain domain-containing protein" evidence="3">
    <location>
        <begin position="23"/>
        <end position="482"/>
    </location>
</feature>
<keyword evidence="2" id="KW-0472">Membrane</keyword>
<feature type="region of interest" description="Disordered" evidence="1">
    <location>
        <begin position="460"/>
        <end position="482"/>
    </location>
</feature>
<evidence type="ECO:0000256" key="2">
    <source>
        <dbReference type="SAM" id="Phobius"/>
    </source>
</evidence>
<evidence type="ECO:0000313" key="5">
    <source>
        <dbReference type="Proteomes" id="UP000191691"/>
    </source>
</evidence>
<organism evidence="4 5">
    <name type="scientific">Penicillium nalgiovense</name>
    <dbReference type="NCBI Taxonomy" id="60175"/>
    <lineage>
        <taxon>Eukaryota</taxon>
        <taxon>Fungi</taxon>
        <taxon>Dikarya</taxon>
        <taxon>Ascomycota</taxon>
        <taxon>Pezizomycotina</taxon>
        <taxon>Eurotiomycetes</taxon>
        <taxon>Eurotiomycetidae</taxon>
        <taxon>Eurotiales</taxon>
        <taxon>Aspergillaceae</taxon>
        <taxon>Penicillium</taxon>
    </lineage>
</organism>
<dbReference type="Proteomes" id="UP000191691">
    <property type="component" value="Unassembled WGS sequence"/>
</dbReference>
<keyword evidence="2" id="KW-0812">Transmembrane</keyword>
<evidence type="ECO:0000313" key="4">
    <source>
        <dbReference type="EMBL" id="OQE82535.1"/>
    </source>
</evidence>
<evidence type="ECO:0000256" key="3">
    <source>
        <dbReference type="SAM" id="SignalP"/>
    </source>
</evidence>
<proteinExistence type="predicted"/>
<comment type="caution">
    <text evidence="4">The sequence shown here is derived from an EMBL/GenBank/DDBJ whole genome shotgun (WGS) entry which is preliminary data.</text>
</comment>
<name>A0A1V6Y5A1_PENNA</name>
<feature type="transmembrane region" description="Helical" evidence="2">
    <location>
        <begin position="399"/>
        <end position="422"/>
    </location>
</feature>